<protein>
    <submittedName>
        <fullName evidence="4">Uncharacterized protein</fullName>
    </submittedName>
</protein>
<dbReference type="PANTHER" id="PTHR31623:SF17">
    <property type="entry name" value="F21J9.9"/>
    <property type="match status" value="1"/>
</dbReference>
<evidence type="ECO:0000313" key="4">
    <source>
        <dbReference type="EMBL" id="KAK2987172.1"/>
    </source>
</evidence>
<keyword evidence="2" id="KW-0808">Transferase</keyword>
<evidence type="ECO:0000256" key="2">
    <source>
        <dbReference type="ARBA" id="ARBA00022679"/>
    </source>
</evidence>
<evidence type="ECO:0000256" key="1">
    <source>
        <dbReference type="ARBA" id="ARBA00009861"/>
    </source>
</evidence>
<dbReference type="Pfam" id="PF02458">
    <property type="entry name" value="Transferase"/>
    <property type="match status" value="1"/>
</dbReference>
<dbReference type="EMBL" id="JAVXUO010001013">
    <property type="protein sequence ID" value="KAK2987172.1"/>
    <property type="molecule type" value="Genomic_DNA"/>
</dbReference>
<comment type="caution">
    <text evidence="4">The sequence shown here is derived from an EMBL/GenBank/DDBJ whole genome shotgun (WGS) entry which is preliminary data.</text>
</comment>
<dbReference type="GO" id="GO:0016746">
    <property type="term" value="F:acyltransferase activity"/>
    <property type="evidence" value="ECO:0007669"/>
    <property type="project" value="UniProtKB-KW"/>
</dbReference>
<dbReference type="InterPro" id="IPR023213">
    <property type="entry name" value="CAT-like_dom_sf"/>
</dbReference>
<reference evidence="4" key="1">
    <citation type="submission" date="2022-12" db="EMBL/GenBank/DDBJ databases">
        <title>Draft genome assemblies for two species of Escallonia (Escalloniales).</title>
        <authorList>
            <person name="Chanderbali A."/>
            <person name="Dervinis C."/>
            <person name="Anghel I."/>
            <person name="Soltis D."/>
            <person name="Soltis P."/>
            <person name="Zapata F."/>
        </authorList>
    </citation>
    <scope>NUCLEOTIDE SEQUENCE</scope>
    <source>
        <strain evidence="4">UCBG92.1500</strain>
        <tissue evidence="4">Leaf</tissue>
    </source>
</reference>
<evidence type="ECO:0000256" key="3">
    <source>
        <dbReference type="ARBA" id="ARBA00023315"/>
    </source>
</evidence>
<name>A0AA88RE23_9ASTE</name>
<keyword evidence="3" id="KW-0012">Acyltransferase</keyword>
<dbReference type="AlphaFoldDB" id="A0AA88RE23"/>
<keyword evidence="5" id="KW-1185">Reference proteome</keyword>
<dbReference type="PANTHER" id="PTHR31623">
    <property type="entry name" value="F21J9.9"/>
    <property type="match status" value="1"/>
</dbReference>
<dbReference type="Proteomes" id="UP001187471">
    <property type="component" value="Unassembled WGS sequence"/>
</dbReference>
<organism evidence="4 5">
    <name type="scientific">Escallonia rubra</name>
    <dbReference type="NCBI Taxonomy" id="112253"/>
    <lineage>
        <taxon>Eukaryota</taxon>
        <taxon>Viridiplantae</taxon>
        <taxon>Streptophyta</taxon>
        <taxon>Embryophyta</taxon>
        <taxon>Tracheophyta</taxon>
        <taxon>Spermatophyta</taxon>
        <taxon>Magnoliopsida</taxon>
        <taxon>eudicotyledons</taxon>
        <taxon>Gunneridae</taxon>
        <taxon>Pentapetalae</taxon>
        <taxon>asterids</taxon>
        <taxon>campanulids</taxon>
        <taxon>Escalloniales</taxon>
        <taxon>Escalloniaceae</taxon>
        <taxon>Escallonia</taxon>
    </lineage>
</organism>
<gene>
    <name evidence="4" type="ORF">RJ640_030764</name>
</gene>
<sequence>MPRRQGLVFKRGISPRISWKSRAAEVVREGVVLSSFSTGQKLQSCINQPSIIDGTGDFPPIPSPVPSMIEGRLIDVFSIDCIDVCIPYFGSPGQVPTLEVVQGPMPNKFLPHELNDIDDAVLAVQVNFCNCGGIIIAVCISNKVADALSIVMFVTGWAASASEDRSLSCPEFDFAKLFQPRDIAGFRPGIGVNKGKDCGQRFVFDNLMVSALKDKYSDAIRALSHCRDFMWNRLGEVDIEASDFHGNQRGQWKGMARHGEEDMAKFDFVIISLVKDMPLTMKLQSYVK</sequence>
<evidence type="ECO:0000313" key="5">
    <source>
        <dbReference type="Proteomes" id="UP001187471"/>
    </source>
</evidence>
<comment type="similarity">
    <text evidence="1">Belongs to the plant acyltransferase family.</text>
</comment>
<proteinExistence type="inferred from homology"/>
<dbReference type="Gene3D" id="3.30.559.10">
    <property type="entry name" value="Chloramphenicol acetyltransferase-like domain"/>
    <property type="match status" value="1"/>
</dbReference>
<accession>A0AA88RE23</accession>